<name>A0A9Y1BRI7_9ARCH</name>
<reference evidence="2" key="1">
    <citation type="journal article" date="2022" name="Nat. Microbiol.">
        <title>Unique mobile elements and scalable gene flow at the prokaryote-eukaryote boundary revealed by circularized Asgard archaea genomes.</title>
        <authorList>
            <person name="Wu F."/>
            <person name="Speth D.R."/>
            <person name="Philosof A."/>
            <person name="Cremiere A."/>
            <person name="Narayanan A."/>
            <person name="Barco R.A."/>
            <person name="Connon S.A."/>
            <person name="Amend J.P."/>
            <person name="Antoshechkin I.A."/>
            <person name="Orphan V.J."/>
        </authorList>
    </citation>
    <scope>NUCLEOTIDE SEQUENCE</scope>
    <source>
        <strain evidence="2">PR6</strain>
    </source>
</reference>
<dbReference type="AlphaFoldDB" id="A0A9Y1BRI7"/>
<feature type="transmembrane region" description="Helical" evidence="1">
    <location>
        <begin position="71"/>
        <end position="97"/>
    </location>
</feature>
<dbReference type="Proteomes" id="UP001200513">
    <property type="component" value="Chromosome"/>
</dbReference>
<accession>A0A9Y1BRI7</accession>
<dbReference type="EMBL" id="CP084167">
    <property type="protein sequence ID" value="UJG43622.1"/>
    <property type="molecule type" value="Genomic_DNA"/>
</dbReference>
<gene>
    <name evidence="2" type="ORF">K9W46_00220</name>
</gene>
<keyword evidence="1" id="KW-0472">Membrane</keyword>
<evidence type="ECO:0000256" key="1">
    <source>
        <dbReference type="SAM" id="Phobius"/>
    </source>
</evidence>
<evidence type="ECO:0000313" key="2">
    <source>
        <dbReference type="EMBL" id="UJG43622.1"/>
    </source>
</evidence>
<keyword evidence="1" id="KW-1133">Transmembrane helix</keyword>
<protein>
    <submittedName>
        <fullName evidence="2">Uncharacterized protein</fullName>
    </submittedName>
</protein>
<feature type="transmembrane region" description="Helical" evidence="1">
    <location>
        <begin position="32"/>
        <end position="59"/>
    </location>
</feature>
<keyword evidence="1" id="KW-0812">Transmembrane</keyword>
<sequence>MNNSESDTESKLYDSKQFSEYRLYDGKKLTPILLKLGIEVLIATFFTLLFALISLLAFQKLRDNEILINDLIIVISGIILCFISIAIIFISLLLVFLKMKKINQTKAQEMLNSLTIKTLDLYLFII</sequence>
<proteinExistence type="predicted"/>
<organism evidence="2">
    <name type="scientific">Candidatus Heimdallarchaeum endolithica</name>
    <dbReference type="NCBI Taxonomy" id="2876572"/>
    <lineage>
        <taxon>Archaea</taxon>
        <taxon>Promethearchaeati</taxon>
        <taxon>Candidatus Heimdallarchaeota</taxon>
        <taxon>Candidatus Heimdallarchaeia (ex Rinke et al. 2021) (nom. nud.)</taxon>
        <taxon>Candidatus Heimdallarchaeales</taxon>
        <taxon>Candidatus Heimdallarchaeaceae</taxon>
        <taxon>Candidatus Heimdallarchaeum</taxon>
    </lineage>
</organism>